<evidence type="ECO:0000313" key="2">
    <source>
        <dbReference type="EMBL" id="GBO04647.1"/>
    </source>
</evidence>
<feature type="region of interest" description="Disordered" evidence="1">
    <location>
        <begin position="1"/>
        <end position="134"/>
    </location>
</feature>
<evidence type="ECO:0000313" key="3">
    <source>
        <dbReference type="Proteomes" id="UP000499080"/>
    </source>
</evidence>
<protein>
    <submittedName>
        <fullName evidence="2">Uncharacterized protein</fullName>
    </submittedName>
</protein>
<gene>
    <name evidence="2" type="ORF">AVEN_212478_1</name>
</gene>
<keyword evidence="3" id="KW-1185">Reference proteome</keyword>
<sequence length="176" mass="20703">MLPVNQEAIRKRERRLFETMKKKKPLIVQAMEQRGQDKRKKQNKGSRLSDMAQRGQEREEPEETEEQNRRLAVMAQRGQERKNRRNRQTKNKPISDNGTTWPEKKNRRKQTRQRNSRLAVMGQHVGEEPKEQTNKEIADCPAMVQHAKENAVLNVIEGQNQHQIQNFLCENGTVLN</sequence>
<feature type="compositionally biased region" description="Basic residues" evidence="1">
    <location>
        <begin position="105"/>
        <end position="115"/>
    </location>
</feature>
<dbReference type="EMBL" id="BGPR01031512">
    <property type="protein sequence ID" value="GBO04647.1"/>
    <property type="molecule type" value="Genomic_DNA"/>
</dbReference>
<accession>A0A4Y2TZ80</accession>
<feature type="compositionally biased region" description="Basic and acidic residues" evidence="1">
    <location>
        <begin position="125"/>
        <end position="134"/>
    </location>
</feature>
<reference evidence="2 3" key="1">
    <citation type="journal article" date="2019" name="Sci. Rep.">
        <title>Orb-weaving spider Araneus ventricosus genome elucidates the spidroin gene catalogue.</title>
        <authorList>
            <person name="Kono N."/>
            <person name="Nakamura H."/>
            <person name="Ohtoshi R."/>
            <person name="Moran D.A.P."/>
            <person name="Shinohara A."/>
            <person name="Yoshida Y."/>
            <person name="Fujiwara M."/>
            <person name="Mori M."/>
            <person name="Tomita M."/>
            <person name="Arakawa K."/>
        </authorList>
    </citation>
    <scope>NUCLEOTIDE SEQUENCE [LARGE SCALE GENOMIC DNA]</scope>
</reference>
<name>A0A4Y2TZ80_ARAVE</name>
<evidence type="ECO:0000256" key="1">
    <source>
        <dbReference type="SAM" id="MobiDB-lite"/>
    </source>
</evidence>
<dbReference type="Proteomes" id="UP000499080">
    <property type="component" value="Unassembled WGS sequence"/>
</dbReference>
<organism evidence="2 3">
    <name type="scientific">Araneus ventricosus</name>
    <name type="common">Orbweaver spider</name>
    <name type="synonym">Epeira ventricosa</name>
    <dbReference type="NCBI Taxonomy" id="182803"/>
    <lineage>
        <taxon>Eukaryota</taxon>
        <taxon>Metazoa</taxon>
        <taxon>Ecdysozoa</taxon>
        <taxon>Arthropoda</taxon>
        <taxon>Chelicerata</taxon>
        <taxon>Arachnida</taxon>
        <taxon>Araneae</taxon>
        <taxon>Araneomorphae</taxon>
        <taxon>Entelegynae</taxon>
        <taxon>Araneoidea</taxon>
        <taxon>Araneidae</taxon>
        <taxon>Araneus</taxon>
    </lineage>
</organism>
<dbReference type="AlphaFoldDB" id="A0A4Y2TZ80"/>
<comment type="caution">
    <text evidence="2">The sequence shown here is derived from an EMBL/GenBank/DDBJ whole genome shotgun (WGS) entry which is preliminary data.</text>
</comment>
<proteinExistence type="predicted"/>